<sequence length="638" mass="71599">MTPQPLSSSQLQTVLLEAKSKNRLLLTRSEQEICPSESAAPSHQRQFIKLEDQGQGFLSEALQRRRPPANRIQLLLEPVSKKRSRERDQSEPPQPSDPQNRSEDQVSLRPDSKRRCTETQDDQPQPSSSDTRSETLPQPVNHTDAVNISSNPKEKKDAPDISPQTKPPPCRSPETCRMELDQENVKAENSNEVSSSEQQTPNVDSHCLPTYSPSVKIEPRDVEPQSPRDGGDIAREWSEDRQKGHGTNFNETDPHQVSTDEYMKPVCNGQPGEALEEEEGVYRIPTFQDSPDWPVFEPDEPFQHDGIIVPSSPPASAEISNIHLLLEVPDSPMRLFEASSPSRPLWENDLPSVEPVADDHTQAIQALFGGDAMNQAHLNQRPIDKALISKPPGREHPLYKGTRGPDGLYHCPWEKEAGCNHKPAKLKCTFDKFIDSHLKPYKCRVSGCQSTSFSSTACLFRHEREAHALHGYGDKPFLCPQEGCERAAPGNGFPRRWNLVDHMRRRHKLDAPVSGIIDARTSIKMVDKKETKENCPLPAETEEELKSRWETHRLAFEAVMERLDNPENPDNAALTEEAQIHLSAMLKIQGKLDEKSRGDGEKNKEKSEDKGKEKTKDKSKDEGKGDDTEGKDAEGGEK</sequence>
<dbReference type="Gene3D" id="3.30.160.60">
    <property type="entry name" value="Classic Zinc Finger"/>
    <property type="match status" value="1"/>
</dbReference>
<feature type="compositionally biased region" description="Basic and acidic residues" evidence="1">
    <location>
        <begin position="174"/>
        <end position="186"/>
    </location>
</feature>
<feature type="compositionally biased region" description="Basic and acidic residues" evidence="1">
    <location>
        <begin position="100"/>
        <end position="118"/>
    </location>
</feature>
<dbReference type="InterPro" id="IPR013087">
    <property type="entry name" value="Znf_C2H2_type"/>
</dbReference>
<evidence type="ECO:0000259" key="2">
    <source>
        <dbReference type="SMART" id="SM00355"/>
    </source>
</evidence>
<protein>
    <recommendedName>
        <fullName evidence="2">C2H2-type domain-containing protein</fullName>
    </recommendedName>
</protein>
<feature type="domain" description="C2H2-type" evidence="2">
    <location>
        <begin position="477"/>
        <end position="507"/>
    </location>
</feature>
<dbReference type="InterPro" id="IPR059009">
    <property type="entry name" value="Znf_C2H2_17_1st"/>
</dbReference>
<gene>
    <name evidence="3" type="ORF">BHE90_001358</name>
</gene>
<evidence type="ECO:0000313" key="3">
    <source>
        <dbReference type="EMBL" id="RTE83995.1"/>
    </source>
</evidence>
<feature type="region of interest" description="Disordered" evidence="1">
    <location>
        <begin position="61"/>
        <end position="233"/>
    </location>
</feature>
<dbReference type="InterPro" id="IPR059095">
    <property type="entry name" value="Znf_C2H2_17_2nd"/>
</dbReference>
<dbReference type="AlphaFoldDB" id="A0A430M7N7"/>
<dbReference type="EMBL" id="MIKF01000010">
    <property type="protein sequence ID" value="RTE83995.1"/>
    <property type="molecule type" value="Genomic_DNA"/>
</dbReference>
<proteinExistence type="predicted"/>
<feature type="domain" description="C2H2-type" evidence="2">
    <location>
        <begin position="441"/>
        <end position="467"/>
    </location>
</feature>
<reference evidence="3 4" key="1">
    <citation type="submission" date="2017-06" db="EMBL/GenBank/DDBJ databases">
        <title>Comparative genomic analysis of Ambrosia Fusariam Clade fungi.</title>
        <authorList>
            <person name="Stajich J.E."/>
            <person name="Carrillo J."/>
            <person name="Kijimoto T."/>
            <person name="Eskalen A."/>
            <person name="O'Donnell K."/>
            <person name="Kasson M."/>
        </authorList>
    </citation>
    <scope>NUCLEOTIDE SEQUENCE [LARGE SCALE GENOMIC DNA]</scope>
    <source>
        <strain evidence="3 4">UCR1854</strain>
    </source>
</reference>
<feature type="region of interest" description="Disordered" evidence="1">
    <location>
        <begin position="587"/>
        <end position="638"/>
    </location>
</feature>
<name>A0A430M7N7_9HYPO</name>
<comment type="caution">
    <text evidence="3">The sequence shown here is derived from an EMBL/GenBank/DDBJ whole genome shotgun (WGS) entry which is preliminary data.</text>
</comment>
<accession>A0A430M7N7</accession>
<keyword evidence="4" id="KW-1185">Reference proteome</keyword>
<dbReference type="SMART" id="SM00355">
    <property type="entry name" value="ZnF_C2H2"/>
    <property type="match status" value="2"/>
</dbReference>
<feature type="compositionally biased region" description="Polar residues" evidence="1">
    <location>
        <begin position="122"/>
        <end position="151"/>
    </location>
</feature>
<organism evidence="3 4">
    <name type="scientific">Fusarium euwallaceae</name>
    <dbReference type="NCBI Taxonomy" id="1147111"/>
    <lineage>
        <taxon>Eukaryota</taxon>
        <taxon>Fungi</taxon>
        <taxon>Dikarya</taxon>
        <taxon>Ascomycota</taxon>
        <taxon>Pezizomycotina</taxon>
        <taxon>Sordariomycetes</taxon>
        <taxon>Hypocreomycetidae</taxon>
        <taxon>Hypocreales</taxon>
        <taxon>Nectriaceae</taxon>
        <taxon>Fusarium</taxon>
        <taxon>Fusarium solani species complex</taxon>
    </lineage>
</organism>
<dbReference type="Pfam" id="PF26177">
    <property type="entry name" value="zf_C2H2_17_1st"/>
    <property type="match status" value="1"/>
</dbReference>
<dbReference type="Proteomes" id="UP000287124">
    <property type="component" value="Unassembled WGS sequence"/>
</dbReference>
<feature type="compositionally biased region" description="Low complexity" evidence="1">
    <location>
        <begin position="187"/>
        <end position="197"/>
    </location>
</feature>
<feature type="compositionally biased region" description="Basic and acidic residues" evidence="1">
    <location>
        <begin position="590"/>
        <end position="638"/>
    </location>
</feature>
<evidence type="ECO:0000313" key="4">
    <source>
        <dbReference type="Proteomes" id="UP000287124"/>
    </source>
</evidence>
<evidence type="ECO:0000256" key="1">
    <source>
        <dbReference type="SAM" id="MobiDB-lite"/>
    </source>
</evidence>
<dbReference type="Pfam" id="PF26176">
    <property type="entry name" value="zf_C2H2_17_2"/>
    <property type="match status" value="1"/>
</dbReference>